<organism evidence="2 3">
    <name type="scientific">Tilletia caries</name>
    <name type="common">wheat bunt fungus</name>
    <dbReference type="NCBI Taxonomy" id="13290"/>
    <lineage>
        <taxon>Eukaryota</taxon>
        <taxon>Fungi</taxon>
        <taxon>Dikarya</taxon>
        <taxon>Basidiomycota</taxon>
        <taxon>Ustilaginomycotina</taxon>
        <taxon>Exobasidiomycetes</taxon>
        <taxon>Tilletiales</taxon>
        <taxon>Tilletiaceae</taxon>
        <taxon>Tilletia</taxon>
    </lineage>
</organism>
<name>A0A177U8Y1_9BASI</name>
<reference evidence="2" key="2">
    <citation type="journal article" date="2019" name="IMA Fungus">
        <title>Genome sequencing and comparison of five Tilletia species to identify candidate genes for the detection of regulated species infecting wheat.</title>
        <authorList>
            <person name="Nguyen H.D.T."/>
            <person name="Sultana T."/>
            <person name="Kesanakurti P."/>
            <person name="Hambleton S."/>
        </authorList>
    </citation>
    <scope>NUCLEOTIDE SEQUENCE</scope>
    <source>
        <strain evidence="2">DAOMC 238032</strain>
    </source>
</reference>
<evidence type="ECO:0000256" key="1">
    <source>
        <dbReference type="SAM" id="MobiDB-lite"/>
    </source>
</evidence>
<sequence length="162" mass="17478">MDSHIDLLDGLNDAIGAVGDPEGEQFDARKQKQREDVKTKPAPNETAKGLREMKTKLGTFAEQAIGNNTTVLAALLHPQLRVDAFEKVPGVAERCRKGMQNVSEIITNLELKATAATQPEQLGPTGTEVISPLSEARRNRERRGQLVAEGGTTLHATVGKSI</sequence>
<gene>
    <name evidence="2" type="ORF">A4X03_0g6467</name>
</gene>
<reference evidence="2" key="1">
    <citation type="submission" date="2016-04" db="EMBL/GenBank/DDBJ databases">
        <authorList>
            <person name="Nguyen H.D."/>
            <person name="Kesanakurti P."/>
            <person name="Cullis J."/>
            <person name="Levesque C.A."/>
            <person name="Hambleton S."/>
        </authorList>
    </citation>
    <scope>NUCLEOTIDE SEQUENCE</scope>
    <source>
        <strain evidence="2">DAOMC 238032</strain>
    </source>
</reference>
<protein>
    <submittedName>
        <fullName evidence="2">Uncharacterized protein</fullName>
    </submittedName>
</protein>
<evidence type="ECO:0000313" key="3">
    <source>
        <dbReference type="Proteomes" id="UP000077671"/>
    </source>
</evidence>
<dbReference type="EMBL" id="LWDD02001245">
    <property type="protein sequence ID" value="KAE8250314.1"/>
    <property type="molecule type" value="Genomic_DNA"/>
</dbReference>
<accession>A0A177U8Y1</accession>
<dbReference type="AlphaFoldDB" id="A0A177U8Y1"/>
<dbReference type="Proteomes" id="UP000077671">
    <property type="component" value="Unassembled WGS sequence"/>
</dbReference>
<feature type="compositionally biased region" description="Basic and acidic residues" evidence="1">
    <location>
        <begin position="26"/>
        <end position="39"/>
    </location>
</feature>
<feature type="region of interest" description="Disordered" evidence="1">
    <location>
        <begin position="13"/>
        <end position="44"/>
    </location>
</feature>
<proteinExistence type="predicted"/>
<feature type="region of interest" description="Disordered" evidence="1">
    <location>
        <begin position="121"/>
        <end position="143"/>
    </location>
</feature>
<comment type="caution">
    <text evidence="2">The sequence shown here is derived from an EMBL/GenBank/DDBJ whole genome shotgun (WGS) entry which is preliminary data.</text>
</comment>
<evidence type="ECO:0000313" key="2">
    <source>
        <dbReference type="EMBL" id="KAE8250314.1"/>
    </source>
</evidence>